<evidence type="ECO:0000256" key="5">
    <source>
        <dbReference type="ARBA" id="ARBA00022777"/>
    </source>
</evidence>
<evidence type="ECO:0000259" key="10">
    <source>
        <dbReference type="PROSITE" id="PS50885"/>
    </source>
</evidence>
<dbReference type="InterPro" id="IPR035965">
    <property type="entry name" value="PAS-like_dom_sf"/>
</dbReference>
<dbReference type="NCBIfam" id="TIGR00229">
    <property type="entry name" value="sensory_box"/>
    <property type="match status" value="1"/>
</dbReference>
<dbReference type="CDD" id="cd00130">
    <property type="entry name" value="PAS"/>
    <property type="match status" value="1"/>
</dbReference>
<dbReference type="InterPro" id="IPR003594">
    <property type="entry name" value="HATPase_dom"/>
</dbReference>
<dbReference type="EC" id="2.7.13.3" evidence="2"/>
<evidence type="ECO:0000256" key="3">
    <source>
        <dbReference type="ARBA" id="ARBA00022553"/>
    </source>
</evidence>
<comment type="catalytic activity">
    <reaction evidence="1">
        <text>ATP + protein L-histidine = ADP + protein N-phospho-L-histidine.</text>
        <dbReference type="EC" id="2.7.13.3"/>
    </reaction>
</comment>
<dbReference type="PROSITE" id="PS50112">
    <property type="entry name" value="PAS"/>
    <property type="match status" value="1"/>
</dbReference>
<dbReference type="FunFam" id="3.30.565.10:FF:000006">
    <property type="entry name" value="Sensor histidine kinase WalK"/>
    <property type="match status" value="1"/>
</dbReference>
<feature type="domain" description="Histidine kinase" evidence="8">
    <location>
        <begin position="225"/>
        <end position="455"/>
    </location>
</feature>
<keyword evidence="4" id="KW-0808">Transferase</keyword>
<dbReference type="PANTHER" id="PTHR43711:SF30">
    <property type="entry name" value="HISTIDINE KINASE"/>
    <property type="match status" value="1"/>
</dbReference>
<comment type="caution">
    <text evidence="11">The sequence shown here is derived from an EMBL/GenBank/DDBJ whole genome shotgun (WGS) entry which is preliminary data.</text>
</comment>
<name>A0A0W8G472_9ZZZZ</name>
<protein>
    <recommendedName>
        <fullName evidence="2">histidine kinase</fullName>
        <ecNumber evidence="2">2.7.13.3</ecNumber>
    </recommendedName>
</protein>
<dbReference type="PROSITE" id="PS50109">
    <property type="entry name" value="HIS_KIN"/>
    <property type="match status" value="1"/>
</dbReference>
<dbReference type="Pfam" id="PF00512">
    <property type="entry name" value="HisKA"/>
    <property type="match status" value="1"/>
</dbReference>
<feature type="domain" description="PAS" evidence="9">
    <location>
        <begin position="57"/>
        <end position="100"/>
    </location>
</feature>
<dbReference type="Gene3D" id="1.10.287.130">
    <property type="match status" value="1"/>
</dbReference>
<sequence length="476" mass="52862">MISRLAILERQSGAIGVRREGERRVALSGNDELARLSDSINNMLVRLAKTQEALEISEGKYRSLFLNTATAMILVNTETSLIELVNAEFERLSGFSREDVEHRKSWKDFTLDFDALAIEDYFRRRTGAERSTPGGIDCRFQGRDQEIRYVTLTVAMIAGTDLCIVSMIDLTDRKRAEEALAEFNRKLERLVAERTSALEDKARELVEANNRLMELDRLKSAFLSSVSHELRTPLTSIRGFATLIRKDLSRMATSSQGVTGKYVRISDNVEIIIKESDRLTTLLNDFLDLSKIESGRMEWRDTRLPVSDLVARGVDAVRGLFEDKHSICLALDVPDDLPDLYADPDRMLQVLINLLSNAAKFTDKGVVRIAAARDGDGLRLSVSDEGIGVPEEDLESIFGKFRQSARGDILENKPQGTGLGLAICRNIIRHYGGRIWAESEVGRGSTFHVFLPGECLAPRAGDGLGGGPDTKKAAPS</sequence>
<keyword evidence="3" id="KW-0597">Phosphoprotein</keyword>
<feature type="domain" description="HAMP" evidence="10">
    <location>
        <begin position="1"/>
        <end position="52"/>
    </location>
</feature>
<evidence type="ECO:0000256" key="4">
    <source>
        <dbReference type="ARBA" id="ARBA00022679"/>
    </source>
</evidence>
<gene>
    <name evidence="11" type="ORF">ASZ90_002134</name>
</gene>
<accession>A0A0W8G472</accession>
<dbReference type="GO" id="GO:0016020">
    <property type="term" value="C:membrane"/>
    <property type="evidence" value="ECO:0007669"/>
    <property type="project" value="InterPro"/>
</dbReference>
<dbReference type="AlphaFoldDB" id="A0A0W8G472"/>
<dbReference type="PANTHER" id="PTHR43711">
    <property type="entry name" value="TWO-COMPONENT HISTIDINE KINASE"/>
    <property type="match status" value="1"/>
</dbReference>
<dbReference type="InterPro" id="IPR005467">
    <property type="entry name" value="His_kinase_dom"/>
</dbReference>
<dbReference type="CDD" id="cd00082">
    <property type="entry name" value="HisKA"/>
    <property type="match status" value="1"/>
</dbReference>
<keyword evidence="5" id="KW-0418">Kinase</keyword>
<dbReference type="Pfam" id="PF02518">
    <property type="entry name" value="HATPase_c"/>
    <property type="match status" value="1"/>
</dbReference>
<dbReference type="InterPro" id="IPR036890">
    <property type="entry name" value="HATPase_C_sf"/>
</dbReference>
<reference evidence="11" key="1">
    <citation type="journal article" date="2015" name="Proc. Natl. Acad. Sci. U.S.A.">
        <title>Networks of energetic and metabolic interactions define dynamics in microbial communities.</title>
        <authorList>
            <person name="Embree M."/>
            <person name="Liu J.K."/>
            <person name="Al-Bassam M.M."/>
            <person name="Zengler K."/>
        </authorList>
    </citation>
    <scope>NUCLEOTIDE SEQUENCE</scope>
</reference>
<dbReference type="PRINTS" id="PR00344">
    <property type="entry name" value="BCTRLSENSOR"/>
</dbReference>
<dbReference type="SUPFAM" id="SSF55874">
    <property type="entry name" value="ATPase domain of HSP90 chaperone/DNA topoisomerase II/histidine kinase"/>
    <property type="match status" value="1"/>
</dbReference>
<keyword evidence="6" id="KW-0902">Two-component regulatory system</keyword>
<dbReference type="InterPro" id="IPR000014">
    <property type="entry name" value="PAS"/>
</dbReference>
<dbReference type="SMART" id="SM00388">
    <property type="entry name" value="HisKA"/>
    <property type="match status" value="1"/>
</dbReference>
<dbReference type="InterPro" id="IPR003661">
    <property type="entry name" value="HisK_dim/P_dom"/>
</dbReference>
<dbReference type="SMART" id="SM00387">
    <property type="entry name" value="HATPase_c"/>
    <property type="match status" value="1"/>
</dbReference>
<evidence type="ECO:0000259" key="9">
    <source>
        <dbReference type="PROSITE" id="PS50112"/>
    </source>
</evidence>
<evidence type="ECO:0000256" key="1">
    <source>
        <dbReference type="ARBA" id="ARBA00000085"/>
    </source>
</evidence>
<dbReference type="PROSITE" id="PS50885">
    <property type="entry name" value="HAMP"/>
    <property type="match status" value="1"/>
</dbReference>
<evidence type="ECO:0000256" key="2">
    <source>
        <dbReference type="ARBA" id="ARBA00012438"/>
    </source>
</evidence>
<dbReference type="InterPro" id="IPR004358">
    <property type="entry name" value="Sig_transdc_His_kin-like_C"/>
</dbReference>
<dbReference type="EMBL" id="LNQE01000269">
    <property type="protein sequence ID" value="KUG27988.1"/>
    <property type="molecule type" value="Genomic_DNA"/>
</dbReference>
<evidence type="ECO:0000313" key="11">
    <source>
        <dbReference type="EMBL" id="KUG27988.1"/>
    </source>
</evidence>
<dbReference type="InterPro" id="IPR050736">
    <property type="entry name" value="Sensor_HK_Regulatory"/>
</dbReference>
<dbReference type="SUPFAM" id="SSF55785">
    <property type="entry name" value="PYP-like sensor domain (PAS domain)"/>
    <property type="match status" value="1"/>
</dbReference>
<dbReference type="InterPro" id="IPR036097">
    <property type="entry name" value="HisK_dim/P_sf"/>
</dbReference>
<dbReference type="InterPro" id="IPR003660">
    <property type="entry name" value="HAMP_dom"/>
</dbReference>
<evidence type="ECO:0000256" key="6">
    <source>
        <dbReference type="ARBA" id="ARBA00023012"/>
    </source>
</evidence>
<feature type="coiled-coil region" evidence="7">
    <location>
        <begin position="173"/>
        <end position="218"/>
    </location>
</feature>
<dbReference type="SMART" id="SM00091">
    <property type="entry name" value="PAS"/>
    <property type="match status" value="1"/>
</dbReference>
<dbReference type="GO" id="GO:0000155">
    <property type="term" value="F:phosphorelay sensor kinase activity"/>
    <property type="evidence" value="ECO:0007669"/>
    <property type="project" value="InterPro"/>
</dbReference>
<evidence type="ECO:0000259" key="8">
    <source>
        <dbReference type="PROSITE" id="PS50109"/>
    </source>
</evidence>
<dbReference type="SUPFAM" id="SSF47384">
    <property type="entry name" value="Homodimeric domain of signal transducing histidine kinase"/>
    <property type="match status" value="1"/>
</dbReference>
<proteinExistence type="predicted"/>
<evidence type="ECO:0000256" key="7">
    <source>
        <dbReference type="SAM" id="Coils"/>
    </source>
</evidence>
<dbReference type="Gene3D" id="3.30.450.20">
    <property type="entry name" value="PAS domain"/>
    <property type="match status" value="1"/>
</dbReference>
<dbReference type="Gene3D" id="3.30.565.10">
    <property type="entry name" value="Histidine kinase-like ATPase, C-terminal domain"/>
    <property type="match status" value="1"/>
</dbReference>
<organism evidence="11">
    <name type="scientific">hydrocarbon metagenome</name>
    <dbReference type="NCBI Taxonomy" id="938273"/>
    <lineage>
        <taxon>unclassified sequences</taxon>
        <taxon>metagenomes</taxon>
        <taxon>ecological metagenomes</taxon>
    </lineage>
</organism>
<keyword evidence="7" id="KW-0175">Coiled coil</keyword>